<protein>
    <recommendedName>
        <fullName evidence="6 7">Small ribosomal subunit protein uS13</fullName>
    </recommendedName>
</protein>
<keyword evidence="2 7" id="KW-0699">rRNA-binding</keyword>
<dbReference type="PANTHER" id="PTHR10871">
    <property type="entry name" value="30S RIBOSOMAL PROTEIN S13/40S RIBOSOMAL PROTEIN S18"/>
    <property type="match status" value="1"/>
</dbReference>
<organism evidence="10 11">
    <name type="scientific">Candidatus Gottesmanbacteria bacterium RBG_13_45_10</name>
    <dbReference type="NCBI Taxonomy" id="1798370"/>
    <lineage>
        <taxon>Bacteria</taxon>
        <taxon>Candidatus Gottesmaniibacteriota</taxon>
    </lineage>
</organism>
<dbReference type="STRING" id="1798370.A2Z00_00140"/>
<dbReference type="PIRSF" id="PIRSF002134">
    <property type="entry name" value="Ribosomal_S13"/>
    <property type="match status" value="1"/>
</dbReference>
<accession>A0A1F5ZIA3</accession>
<dbReference type="InterPro" id="IPR027437">
    <property type="entry name" value="Rbsml_uS13_C"/>
</dbReference>
<dbReference type="AlphaFoldDB" id="A0A1F5ZIA3"/>
<evidence type="ECO:0000313" key="10">
    <source>
        <dbReference type="EMBL" id="OGG11852.1"/>
    </source>
</evidence>
<dbReference type="NCBIfam" id="TIGR03631">
    <property type="entry name" value="uS13_bact"/>
    <property type="match status" value="1"/>
</dbReference>
<dbReference type="GO" id="GO:0006412">
    <property type="term" value="P:translation"/>
    <property type="evidence" value="ECO:0007669"/>
    <property type="project" value="UniProtKB-UniRule"/>
</dbReference>
<gene>
    <name evidence="7" type="primary">rpsM</name>
    <name evidence="10" type="ORF">A2Z00_00140</name>
</gene>
<comment type="subunit">
    <text evidence="7">Part of the 30S ribosomal subunit. Forms a loose heterodimer with protein S19. Forms two bridges to the 50S subunit in the 70S ribosome.</text>
</comment>
<proteinExistence type="inferred from homology"/>
<evidence type="ECO:0000256" key="8">
    <source>
        <dbReference type="RuleBase" id="RU003830"/>
    </source>
</evidence>
<dbReference type="PANTHER" id="PTHR10871:SF1">
    <property type="entry name" value="SMALL RIBOSOMAL SUBUNIT PROTEIN US13M"/>
    <property type="match status" value="1"/>
</dbReference>
<evidence type="ECO:0000256" key="4">
    <source>
        <dbReference type="ARBA" id="ARBA00022980"/>
    </source>
</evidence>
<keyword evidence="5 7" id="KW-0687">Ribonucleoprotein</keyword>
<dbReference type="Proteomes" id="UP000177268">
    <property type="component" value="Unassembled WGS sequence"/>
</dbReference>
<dbReference type="Gene3D" id="4.10.910.10">
    <property type="entry name" value="30s ribosomal protein s13, domain 2"/>
    <property type="match status" value="1"/>
</dbReference>
<keyword evidence="7" id="KW-0820">tRNA-binding</keyword>
<dbReference type="Gene3D" id="1.10.8.50">
    <property type="match status" value="1"/>
</dbReference>
<dbReference type="InterPro" id="IPR001892">
    <property type="entry name" value="Ribosomal_uS13"/>
</dbReference>
<evidence type="ECO:0000256" key="2">
    <source>
        <dbReference type="ARBA" id="ARBA00022730"/>
    </source>
</evidence>
<dbReference type="GO" id="GO:0015935">
    <property type="term" value="C:small ribosomal subunit"/>
    <property type="evidence" value="ECO:0007669"/>
    <property type="project" value="TreeGrafter"/>
</dbReference>
<feature type="region of interest" description="Disordered" evidence="9">
    <location>
        <begin position="89"/>
        <end position="141"/>
    </location>
</feature>
<comment type="function">
    <text evidence="7">Located at the top of the head of the 30S subunit, it contacts several helices of the 16S rRNA. In the 70S ribosome it contacts the 23S rRNA (bridge B1a) and protein L5 of the 50S subunit (bridge B1b), connecting the 2 subunits; these bridges are implicated in subunit movement. Contacts the tRNAs in the A and P-sites.</text>
</comment>
<dbReference type="PROSITE" id="PS50159">
    <property type="entry name" value="RIBOSOMAL_S13_2"/>
    <property type="match status" value="1"/>
</dbReference>
<evidence type="ECO:0000256" key="5">
    <source>
        <dbReference type="ARBA" id="ARBA00023274"/>
    </source>
</evidence>
<dbReference type="SUPFAM" id="SSF46946">
    <property type="entry name" value="S13-like H2TH domain"/>
    <property type="match status" value="1"/>
</dbReference>
<dbReference type="Pfam" id="PF00416">
    <property type="entry name" value="Ribosomal_S13"/>
    <property type="match status" value="1"/>
</dbReference>
<comment type="similarity">
    <text evidence="1 7 8">Belongs to the universal ribosomal protein uS13 family.</text>
</comment>
<dbReference type="GO" id="GO:0003735">
    <property type="term" value="F:structural constituent of ribosome"/>
    <property type="evidence" value="ECO:0007669"/>
    <property type="project" value="InterPro"/>
</dbReference>
<dbReference type="InterPro" id="IPR019980">
    <property type="entry name" value="Ribosomal_uS13_bac-type"/>
</dbReference>
<evidence type="ECO:0000256" key="3">
    <source>
        <dbReference type="ARBA" id="ARBA00022884"/>
    </source>
</evidence>
<dbReference type="HAMAP" id="MF_01315">
    <property type="entry name" value="Ribosomal_uS13"/>
    <property type="match status" value="1"/>
</dbReference>
<keyword evidence="4 7" id="KW-0689">Ribosomal protein</keyword>
<evidence type="ECO:0000256" key="1">
    <source>
        <dbReference type="ARBA" id="ARBA00008080"/>
    </source>
</evidence>
<dbReference type="GO" id="GO:0019843">
    <property type="term" value="F:rRNA binding"/>
    <property type="evidence" value="ECO:0007669"/>
    <property type="project" value="UniProtKB-UniRule"/>
</dbReference>
<dbReference type="GO" id="GO:0005829">
    <property type="term" value="C:cytosol"/>
    <property type="evidence" value="ECO:0007669"/>
    <property type="project" value="TreeGrafter"/>
</dbReference>
<dbReference type="EMBL" id="MFIZ01000012">
    <property type="protein sequence ID" value="OGG11852.1"/>
    <property type="molecule type" value="Genomic_DNA"/>
</dbReference>
<feature type="compositionally biased region" description="Basic residues" evidence="9">
    <location>
        <begin position="101"/>
        <end position="114"/>
    </location>
</feature>
<name>A0A1F5ZIA3_9BACT</name>
<reference evidence="10 11" key="1">
    <citation type="journal article" date="2016" name="Nat. Commun.">
        <title>Thousands of microbial genomes shed light on interconnected biogeochemical processes in an aquifer system.</title>
        <authorList>
            <person name="Anantharaman K."/>
            <person name="Brown C.T."/>
            <person name="Hug L.A."/>
            <person name="Sharon I."/>
            <person name="Castelle C.J."/>
            <person name="Probst A.J."/>
            <person name="Thomas B.C."/>
            <person name="Singh A."/>
            <person name="Wilkins M.J."/>
            <person name="Karaoz U."/>
            <person name="Brodie E.L."/>
            <person name="Williams K.H."/>
            <person name="Hubbard S.S."/>
            <person name="Banfield J.F."/>
        </authorList>
    </citation>
    <scope>NUCLEOTIDE SEQUENCE [LARGE SCALE GENOMIC DNA]</scope>
</reference>
<keyword evidence="3 7" id="KW-0694">RNA-binding</keyword>
<comment type="caution">
    <text evidence="10">The sequence shown here is derived from an EMBL/GenBank/DDBJ whole genome shotgun (WGS) entry which is preliminary data.</text>
</comment>
<dbReference type="InterPro" id="IPR010979">
    <property type="entry name" value="Ribosomal_uS13-like_H2TH"/>
</dbReference>
<dbReference type="FunFam" id="1.10.8.50:FF:000001">
    <property type="entry name" value="30S ribosomal protein S13"/>
    <property type="match status" value="1"/>
</dbReference>
<feature type="compositionally biased region" description="Low complexity" evidence="9">
    <location>
        <begin position="130"/>
        <end position="141"/>
    </location>
</feature>
<evidence type="ECO:0000256" key="9">
    <source>
        <dbReference type="SAM" id="MobiDB-lite"/>
    </source>
</evidence>
<dbReference type="GO" id="GO:0000049">
    <property type="term" value="F:tRNA binding"/>
    <property type="evidence" value="ECO:0007669"/>
    <property type="project" value="UniProtKB-UniRule"/>
</dbReference>
<sequence length="141" mass="15769">MARIAGVDLPNEKRLDIALTYIYGIGRANVVSLLKEAQLGPDRRVKTLTDEEVNRIAKVIEKGFTVEGDLRQQVSGNIKRLIEIRSYRGSRHSKNLPSRGQRTRSNARTKRGKRVTIGAMKKDDRVKLDTTAAPAATETKK</sequence>
<evidence type="ECO:0000313" key="11">
    <source>
        <dbReference type="Proteomes" id="UP000177268"/>
    </source>
</evidence>
<evidence type="ECO:0000256" key="6">
    <source>
        <dbReference type="ARBA" id="ARBA00035166"/>
    </source>
</evidence>
<evidence type="ECO:0000256" key="7">
    <source>
        <dbReference type="HAMAP-Rule" id="MF_01315"/>
    </source>
</evidence>